<organism evidence="8 9">
    <name type="scientific">Amycolatopsis samaneae</name>
    <dbReference type="NCBI Taxonomy" id="664691"/>
    <lineage>
        <taxon>Bacteria</taxon>
        <taxon>Bacillati</taxon>
        <taxon>Actinomycetota</taxon>
        <taxon>Actinomycetes</taxon>
        <taxon>Pseudonocardiales</taxon>
        <taxon>Pseudonocardiaceae</taxon>
        <taxon>Amycolatopsis</taxon>
    </lineage>
</organism>
<name>A0ABW5GT21_9PSEU</name>
<comment type="caution">
    <text evidence="8">The sequence shown here is derived from an EMBL/GenBank/DDBJ whole genome shotgun (WGS) entry which is preliminary data.</text>
</comment>
<proteinExistence type="inferred from homology"/>
<evidence type="ECO:0000256" key="3">
    <source>
        <dbReference type="ARBA" id="ARBA00022692"/>
    </source>
</evidence>
<keyword evidence="3 6" id="KW-0812">Transmembrane</keyword>
<feature type="transmembrane region" description="Helical" evidence="6">
    <location>
        <begin position="214"/>
        <end position="236"/>
    </location>
</feature>
<evidence type="ECO:0000256" key="1">
    <source>
        <dbReference type="ARBA" id="ARBA00004141"/>
    </source>
</evidence>
<feature type="transmembrane region" description="Helical" evidence="6">
    <location>
        <begin position="36"/>
        <end position="57"/>
    </location>
</feature>
<dbReference type="EMBL" id="JBHUKU010000022">
    <property type="protein sequence ID" value="MFD2463944.1"/>
    <property type="molecule type" value="Genomic_DNA"/>
</dbReference>
<dbReference type="RefSeq" id="WP_345386125.1">
    <property type="nucleotide sequence ID" value="NZ_BAABHG010000001.1"/>
</dbReference>
<dbReference type="InterPro" id="IPR000620">
    <property type="entry name" value="EamA_dom"/>
</dbReference>
<accession>A0ABW5GT21</accession>
<comment type="similarity">
    <text evidence="2">Belongs to the EamA transporter family.</text>
</comment>
<keyword evidence="9" id="KW-1185">Reference proteome</keyword>
<feature type="transmembrane region" description="Helical" evidence="6">
    <location>
        <begin position="248"/>
        <end position="268"/>
    </location>
</feature>
<sequence>MSRNNALFVIFAPIAFVLMWASGPIAVETGLASSSAPTFLLLRALGAAISCWVIWFFVRDRLPRTRPEWTRTVVVAILLQTAYQGFFFIAVGTGIPAGIVAVVLGTQPLLTTLITRQGRSPRFRAGLLIGLAGVALTVSSALGTTAAADVAGTLTGVLFAFLALLAITGGTVVQGRTTGVGTWASLAIQYSISSAAFAVTVACTGGPRLTGRPAFFLALGWMVAVISVGAAALLYFMVARGEIARVTSLFYCVPPVTALLDLLISGTALTALELAGIGLVLLAVALIQAAPRERKTAEPAPGASVVSR</sequence>
<feature type="transmembrane region" description="Helical" evidence="6">
    <location>
        <begin position="274"/>
        <end position="291"/>
    </location>
</feature>
<keyword evidence="5 6" id="KW-0472">Membrane</keyword>
<evidence type="ECO:0000256" key="5">
    <source>
        <dbReference type="ARBA" id="ARBA00023136"/>
    </source>
</evidence>
<feature type="transmembrane region" description="Helical" evidence="6">
    <location>
        <begin position="180"/>
        <end position="202"/>
    </location>
</feature>
<dbReference type="Proteomes" id="UP001597419">
    <property type="component" value="Unassembled WGS sequence"/>
</dbReference>
<protein>
    <submittedName>
        <fullName evidence="8">DMT family transporter</fullName>
    </submittedName>
</protein>
<feature type="transmembrane region" description="Helical" evidence="6">
    <location>
        <begin position="127"/>
        <end position="148"/>
    </location>
</feature>
<evidence type="ECO:0000259" key="7">
    <source>
        <dbReference type="Pfam" id="PF00892"/>
    </source>
</evidence>
<evidence type="ECO:0000256" key="4">
    <source>
        <dbReference type="ARBA" id="ARBA00022989"/>
    </source>
</evidence>
<keyword evidence="4 6" id="KW-1133">Transmembrane helix</keyword>
<evidence type="ECO:0000256" key="2">
    <source>
        <dbReference type="ARBA" id="ARBA00007362"/>
    </source>
</evidence>
<dbReference type="PANTHER" id="PTHR32322:SF2">
    <property type="entry name" value="EAMA DOMAIN-CONTAINING PROTEIN"/>
    <property type="match status" value="1"/>
</dbReference>
<evidence type="ECO:0000313" key="9">
    <source>
        <dbReference type="Proteomes" id="UP001597419"/>
    </source>
</evidence>
<comment type="subcellular location">
    <subcellularLocation>
        <location evidence="1">Membrane</location>
        <topology evidence="1">Multi-pass membrane protein</topology>
    </subcellularLocation>
</comment>
<dbReference type="Pfam" id="PF00892">
    <property type="entry name" value="EamA"/>
    <property type="match status" value="1"/>
</dbReference>
<feature type="transmembrane region" description="Helical" evidence="6">
    <location>
        <begin position="154"/>
        <end position="173"/>
    </location>
</feature>
<dbReference type="InterPro" id="IPR037185">
    <property type="entry name" value="EmrE-like"/>
</dbReference>
<evidence type="ECO:0000256" key="6">
    <source>
        <dbReference type="SAM" id="Phobius"/>
    </source>
</evidence>
<gene>
    <name evidence="8" type="ORF">ACFSYJ_35375</name>
</gene>
<dbReference type="SUPFAM" id="SSF103481">
    <property type="entry name" value="Multidrug resistance efflux transporter EmrE"/>
    <property type="match status" value="2"/>
</dbReference>
<feature type="domain" description="EamA" evidence="7">
    <location>
        <begin position="10"/>
        <end position="137"/>
    </location>
</feature>
<dbReference type="InterPro" id="IPR050638">
    <property type="entry name" value="AA-Vitamin_Transporters"/>
</dbReference>
<evidence type="ECO:0000313" key="8">
    <source>
        <dbReference type="EMBL" id="MFD2463944.1"/>
    </source>
</evidence>
<reference evidence="9" key="1">
    <citation type="journal article" date="2019" name="Int. J. Syst. Evol. Microbiol.">
        <title>The Global Catalogue of Microorganisms (GCM) 10K type strain sequencing project: providing services to taxonomists for standard genome sequencing and annotation.</title>
        <authorList>
            <consortium name="The Broad Institute Genomics Platform"/>
            <consortium name="The Broad Institute Genome Sequencing Center for Infectious Disease"/>
            <person name="Wu L."/>
            <person name="Ma J."/>
        </authorList>
    </citation>
    <scope>NUCLEOTIDE SEQUENCE [LARGE SCALE GENOMIC DNA]</scope>
    <source>
        <strain evidence="9">CGMCC 4.7643</strain>
    </source>
</reference>
<dbReference type="PANTHER" id="PTHR32322">
    <property type="entry name" value="INNER MEMBRANE TRANSPORTER"/>
    <property type="match status" value="1"/>
</dbReference>